<organism evidence="1 2">
    <name type="scientific">Sinorhizobium psoraleae</name>
    <dbReference type="NCBI Taxonomy" id="520838"/>
    <lineage>
        <taxon>Bacteria</taxon>
        <taxon>Pseudomonadati</taxon>
        <taxon>Pseudomonadota</taxon>
        <taxon>Alphaproteobacteria</taxon>
        <taxon>Hyphomicrobiales</taxon>
        <taxon>Rhizobiaceae</taxon>
        <taxon>Sinorhizobium/Ensifer group</taxon>
        <taxon>Sinorhizobium</taxon>
    </lineage>
</organism>
<sequence>MPYWFFQWVAPRAFVSFDDMVDRLAREMSGFETAVLIPEPEGDCNYLALIAGWSESRQKPEIYTLSGSEGRHHPEKLVLCDARRFFAVGPRAEPPAELMAFLRAAKQGSEPEPTFEAETHADPYFEAMRRNVSSGFSVIGGFLEEVVISPQGATSRIVKQWPDKIGEKINA</sequence>
<protein>
    <submittedName>
        <fullName evidence="1">Uncharacterized protein</fullName>
    </submittedName>
</protein>
<gene>
    <name evidence="1" type="ORF">O3W52_16920</name>
</gene>
<reference evidence="1" key="1">
    <citation type="submission" date="2022-10" db="EMBL/GenBank/DDBJ databases">
        <title>Whole genome sequencing of three plant growth promoting bacteria isolated from Vachellia tortilis subsp. raddiana in Morocco.</title>
        <authorList>
            <person name="Hnini M."/>
            <person name="Zouagui R."/>
            <person name="Zouagui H."/>
            <person name="Chemao Elfihri M.-W."/>
            <person name="Ibrahimi A."/>
            <person name="Sbabou L."/>
            <person name="Aurag J."/>
        </authorList>
    </citation>
    <scope>NUCLEOTIDE SEQUENCE</scope>
    <source>
        <strain evidence="1">LMR678</strain>
    </source>
</reference>
<name>A0ABT4KL93_9HYPH</name>
<dbReference type="RefSeq" id="WP_269281839.1">
    <property type="nucleotide sequence ID" value="NZ_JAPVOI010000004.1"/>
</dbReference>
<dbReference type="EMBL" id="JAPVOI010000004">
    <property type="protein sequence ID" value="MCZ4091692.1"/>
    <property type="molecule type" value="Genomic_DNA"/>
</dbReference>
<evidence type="ECO:0000313" key="1">
    <source>
        <dbReference type="EMBL" id="MCZ4091692.1"/>
    </source>
</evidence>
<dbReference type="Proteomes" id="UP001079430">
    <property type="component" value="Unassembled WGS sequence"/>
</dbReference>
<evidence type="ECO:0000313" key="2">
    <source>
        <dbReference type="Proteomes" id="UP001079430"/>
    </source>
</evidence>
<proteinExistence type="predicted"/>
<keyword evidence="2" id="KW-1185">Reference proteome</keyword>
<accession>A0ABT4KL93</accession>
<comment type="caution">
    <text evidence="1">The sequence shown here is derived from an EMBL/GenBank/DDBJ whole genome shotgun (WGS) entry which is preliminary data.</text>
</comment>